<reference evidence="1" key="1">
    <citation type="journal article" date="2020" name="mSystems">
        <title>Genome- and Community-Level Interaction Insights into Carbon Utilization and Element Cycling Functions of Hydrothermarchaeota in Hydrothermal Sediment.</title>
        <authorList>
            <person name="Zhou Z."/>
            <person name="Liu Y."/>
            <person name="Xu W."/>
            <person name="Pan J."/>
            <person name="Luo Z.H."/>
            <person name="Li M."/>
        </authorList>
    </citation>
    <scope>NUCLEOTIDE SEQUENCE [LARGE SCALE GENOMIC DNA]</scope>
    <source>
        <strain evidence="1">SpSt-508</strain>
    </source>
</reference>
<gene>
    <name evidence="1" type="ORF">ENS64_05300</name>
</gene>
<evidence type="ECO:0000313" key="1">
    <source>
        <dbReference type="EMBL" id="HGT38665.1"/>
    </source>
</evidence>
<comment type="caution">
    <text evidence="1">The sequence shown here is derived from an EMBL/GenBank/DDBJ whole genome shotgun (WGS) entry which is preliminary data.</text>
</comment>
<dbReference type="AlphaFoldDB" id="A0A7C4QNW8"/>
<sequence>MLGQDNAHRGEVVQYTAVVDETAAAEWKKLATPRLLEVLQTLNEVFDRVCGTDEFPVLREEV</sequence>
<protein>
    <submittedName>
        <fullName evidence="1">Uncharacterized protein</fullName>
    </submittedName>
</protein>
<dbReference type="EMBL" id="DSVQ01000011">
    <property type="protein sequence ID" value="HGT38665.1"/>
    <property type="molecule type" value="Genomic_DNA"/>
</dbReference>
<proteinExistence type="predicted"/>
<organism evidence="1">
    <name type="scientific">Schlesneria paludicola</name>
    <dbReference type="NCBI Taxonomy" id="360056"/>
    <lineage>
        <taxon>Bacteria</taxon>
        <taxon>Pseudomonadati</taxon>
        <taxon>Planctomycetota</taxon>
        <taxon>Planctomycetia</taxon>
        <taxon>Planctomycetales</taxon>
        <taxon>Planctomycetaceae</taxon>
        <taxon>Schlesneria</taxon>
    </lineage>
</organism>
<accession>A0A7C4QNW8</accession>
<name>A0A7C4QNW8_9PLAN</name>